<evidence type="ECO:0000313" key="8">
    <source>
        <dbReference type="EMBL" id="SEM47012.1"/>
    </source>
</evidence>
<gene>
    <name evidence="8" type="ORF">SAMN04488505_104487</name>
</gene>
<evidence type="ECO:0000256" key="2">
    <source>
        <dbReference type="ARBA" id="ARBA00006275"/>
    </source>
</evidence>
<dbReference type="CDD" id="cd08977">
    <property type="entry name" value="SusD"/>
    <property type="match status" value="1"/>
</dbReference>
<protein>
    <submittedName>
        <fullName evidence="8">Starch-binding associating with outer membrane</fullName>
    </submittedName>
</protein>
<keyword evidence="4" id="KW-0472">Membrane</keyword>
<dbReference type="GO" id="GO:0009279">
    <property type="term" value="C:cell outer membrane"/>
    <property type="evidence" value="ECO:0007669"/>
    <property type="project" value="UniProtKB-SubCell"/>
</dbReference>
<reference evidence="8 9" key="1">
    <citation type="submission" date="2016-10" db="EMBL/GenBank/DDBJ databases">
        <authorList>
            <person name="de Groot N.N."/>
        </authorList>
    </citation>
    <scope>NUCLEOTIDE SEQUENCE [LARGE SCALE GENOMIC DNA]</scope>
    <source>
        <strain evidence="8 9">DSM 21039</strain>
    </source>
</reference>
<dbReference type="AlphaFoldDB" id="A0A1H7YL78"/>
<dbReference type="SUPFAM" id="SSF48452">
    <property type="entry name" value="TPR-like"/>
    <property type="match status" value="1"/>
</dbReference>
<dbReference type="EMBL" id="FOBB01000004">
    <property type="protein sequence ID" value="SEM47012.1"/>
    <property type="molecule type" value="Genomic_DNA"/>
</dbReference>
<dbReference type="Gene3D" id="1.10.3780.10">
    <property type="entry name" value="SusD-like"/>
    <property type="match status" value="1"/>
</dbReference>
<dbReference type="InterPro" id="IPR011990">
    <property type="entry name" value="TPR-like_helical_dom_sf"/>
</dbReference>
<feature type="domain" description="RagB/SusD" evidence="6">
    <location>
        <begin position="353"/>
        <end position="533"/>
    </location>
</feature>
<dbReference type="InterPro" id="IPR012944">
    <property type="entry name" value="SusD_RagB_dom"/>
</dbReference>
<dbReference type="PROSITE" id="PS51257">
    <property type="entry name" value="PROKAR_LIPOPROTEIN"/>
    <property type="match status" value="1"/>
</dbReference>
<dbReference type="OrthoDB" id="9783641at2"/>
<accession>A0A1H7YL78</accession>
<dbReference type="Gene3D" id="1.25.40.390">
    <property type="match status" value="1"/>
</dbReference>
<comment type="subcellular location">
    <subcellularLocation>
        <location evidence="1">Cell outer membrane</location>
    </subcellularLocation>
</comment>
<dbReference type="RefSeq" id="WP_089915609.1">
    <property type="nucleotide sequence ID" value="NZ_FOBB01000004.1"/>
</dbReference>
<feature type="domain" description="SusD-like N-terminal" evidence="7">
    <location>
        <begin position="95"/>
        <end position="249"/>
    </location>
</feature>
<dbReference type="InterPro" id="IPR033985">
    <property type="entry name" value="SusD-like_N"/>
</dbReference>
<dbReference type="Pfam" id="PF14322">
    <property type="entry name" value="SusD-like_3"/>
    <property type="match status" value="1"/>
</dbReference>
<evidence type="ECO:0000256" key="1">
    <source>
        <dbReference type="ARBA" id="ARBA00004442"/>
    </source>
</evidence>
<sequence>MIKQYINKWVVAGCVSMTLLASSCTKDLDRVPFYDQTSASVYNDFKNYKSILAKLYAGYAISGQQGPAGKPDLTGIDEGFSNYIRQYWSAQELSTDEAVISWNDGTLPDYHKMTWTTGNEFVKATYDRIFYEIAVCNEFIRETTDDKLSSHSISGADLEEAKHFRAEARFLRALAYWHALDLFGNVPFSTETDEVSASFFPKQINRADLFNYIEAELKAIDADLVDARQNEYGRADKAAAWTLLAKLYLNAEVYIKQPKYTETIAYCTKVIGAGYALSDEYRKLFLTDNNTSPEIIFPITFDGIRTKTYGGMTFLVHAAVGGSMPAASFGINGGWAGLRTTKAFVGQFADPSGNTDKRAMFYTSGQNLEINDIFTFTDGYAIGKYRNVSSTGVHGSDQTGDFPDTDYPMFRLADVYLMYAEAVVRGGTGGSAATALQYVNNLRTRAYGNTSGNITQPQLTQDFILGERGRELFWEGQRRTDLIRFGKFTGSSYLWPWKGNVKEGKAVDDYRTLYPIPAADRTANPNLQQNTGY</sequence>
<organism evidence="8 9">
    <name type="scientific">Chitinophaga rupis</name>
    <dbReference type="NCBI Taxonomy" id="573321"/>
    <lineage>
        <taxon>Bacteria</taxon>
        <taxon>Pseudomonadati</taxon>
        <taxon>Bacteroidota</taxon>
        <taxon>Chitinophagia</taxon>
        <taxon>Chitinophagales</taxon>
        <taxon>Chitinophagaceae</taxon>
        <taxon>Chitinophaga</taxon>
    </lineage>
</organism>
<evidence type="ECO:0000259" key="6">
    <source>
        <dbReference type="Pfam" id="PF07980"/>
    </source>
</evidence>
<dbReference type="Pfam" id="PF07980">
    <property type="entry name" value="SusD_RagB"/>
    <property type="match status" value="1"/>
</dbReference>
<evidence type="ECO:0000313" key="9">
    <source>
        <dbReference type="Proteomes" id="UP000198984"/>
    </source>
</evidence>
<keyword evidence="5" id="KW-0998">Cell outer membrane</keyword>
<dbReference type="Gene3D" id="1.25.40.10">
    <property type="entry name" value="Tetratricopeptide repeat domain"/>
    <property type="match status" value="1"/>
</dbReference>
<dbReference type="STRING" id="573321.SAMN04488505_104487"/>
<keyword evidence="9" id="KW-1185">Reference proteome</keyword>
<evidence type="ECO:0000259" key="7">
    <source>
        <dbReference type="Pfam" id="PF14322"/>
    </source>
</evidence>
<dbReference type="Proteomes" id="UP000198984">
    <property type="component" value="Unassembled WGS sequence"/>
</dbReference>
<evidence type="ECO:0000256" key="4">
    <source>
        <dbReference type="ARBA" id="ARBA00023136"/>
    </source>
</evidence>
<evidence type="ECO:0000256" key="5">
    <source>
        <dbReference type="ARBA" id="ARBA00023237"/>
    </source>
</evidence>
<evidence type="ECO:0000256" key="3">
    <source>
        <dbReference type="ARBA" id="ARBA00022729"/>
    </source>
</evidence>
<keyword evidence="3" id="KW-0732">Signal</keyword>
<name>A0A1H7YL78_9BACT</name>
<proteinExistence type="inferred from homology"/>
<comment type="similarity">
    <text evidence="2">Belongs to the SusD family.</text>
</comment>